<dbReference type="OrthoDB" id="7560678at2"/>
<accession>A0A239G7U1</accession>
<dbReference type="EMBL" id="FZOK01000015">
    <property type="protein sequence ID" value="SNS64523.1"/>
    <property type="molecule type" value="Genomic_DNA"/>
</dbReference>
<dbReference type="Proteomes" id="UP000198480">
    <property type="component" value="Unassembled WGS sequence"/>
</dbReference>
<protein>
    <submittedName>
        <fullName evidence="2">Mannosyltransferase</fullName>
    </submittedName>
</protein>
<evidence type="ECO:0000259" key="1">
    <source>
        <dbReference type="Pfam" id="PF00534"/>
    </source>
</evidence>
<evidence type="ECO:0000313" key="2">
    <source>
        <dbReference type="EMBL" id="SNS64523.1"/>
    </source>
</evidence>
<dbReference type="AlphaFoldDB" id="A0A239G7U1"/>
<dbReference type="CDD" id="cd03801">
    <property type="entry name" value="GT4_PimA-like"/>
    <property type="match status" value="1"/>
</dbReference>
<keyword evidence="3" id="KW-1185">Reference proteome</keyword>
<feature type="domain" description="Glycosyl transferase family 1" evidence="1">
    <location>
        <begin position="153"/>
        <end position="292"/>
    </location>
</feature>
<keyword evidence="2" id="KW-0808">Transferase</keyword>
<name>A0A239G7U1_9BACT</name>
<sequence>MKSEKPILIHFHFHKRKTGLTSSIENVLPYLERNFEIYIFGSLLSGKIIGWLEVLKLLQTRRKVIVHVHRNNEILRALFLRVIGSDFKLIATRHAESTPSRLTLSLLKKADAVISLTPKMQLSLPFSSTVVGHGVQTEFFRPDSSVKISNVIQENIICIAGRVRERKGHQVVLDAVQPILAKYPNWALVIVGKIDDQQFVENLKGDISSNKLTSQVYFHPETKNIKKYYQASKIVVVPSYSEGFSLVCLEAMSCGCTVVATSGVGVHGDVIENQKTGYLFSPGDSEELRKVLFGLVSRELKYTSEAARDRIVNEWSAQREANQLKMLYLH</sequence>
<dbReference type="SUPFAM" id="SSF53756">
    <property type="entry name" value="UDP-Glycosyltransferase/glycogen phosphorylase"/>
    <property type="match status" value="1"/>
</dbReference>
<organism evidence="2 3">
    <name type="scientific">Belliella buryatensis</name>
    <dbReference type="NCBI Taxonomy" id="1500549"/>
    <lineage>
        <taxon>Bacteria</taxon>
        <taxon>Pseudomonadati</taxon>
        <taxon>Bacteroidota</taxon>
        <taxon>Cytophagia</taxon>
        <taxon>Cytophagales</taxon>
        <taxon>Cyclobacteriaceae</taxon>
        <taxon>Belliella</taxon>
    </lineage>
</organism>
<dbReference type="GO" id="GO:0016757">
    <property type="term" value="F:glycosyltransferase activity"/>
    <property type="evidence" value="ECO:0007669"/>
    <property type="project" value="UniProtKB-KW"/>
</dbReference>
<dbReference type="Gene3D" id="3.40.50.2000">
    <property type="entry name" value="Glycogen Phosphorylase B"/>
    <property type="match status" value="2"/>
</dbReference>
<keyword evidence="2" id="KW-0328">Glycosyltransferase</keyword>
<dbReference type="InterPro" id="IPR001296">
    <property type="entry name" value="Glyco_trans_1"/>
</dbReference>
<evidence type="ECO:0000313" key="3">
    <source>
        <dbReference type="Proteomes" id="UP000198480"/>
    </source>
</evidence>
<proteinExistence type="predicted"/>
<gene>
    <name evidence="2" type="ORF">SAMN06295967_1156</name>
</gene>
<reference evidence="3" key="1">
    <citation type="submission" date="2017-06" db="EMBL/GenBank/DDBJ databases">
        <authorList>
            <person name="Varghese N."/>
            <person name="Submissions S."/>
        </authorList>
    </citation>
    <scope>NUCLEOTIDE SEQUENCE [LARGE SCALE GENOMIC DNA]</scope>
    <source>
        <strain evidence="3">5C</strain>
    </source>
</reference>
<dbReference type="PANTHER" id="PTHR12526">
    <property type="entry name" value="GLYCOSYLTRANSFERASE"/>
    <property type="match status" value="1"/>
</dbReference>
<dbReference type="Pfam" id="PF00534">
    <property type="entry name" value="Glycos_transf_1"/>
    <property type="match status" value="1"/>
</dbReference>
<dbReference type="RefSeq" id="WP_089242147.1">
    <property type="nucleotide sequence ID" value="NZ_FZOK01000015.1"/>
</dbReference>